<dbReference type="Proteomes" id="UP001597083">
    <property type="component" value="Unassembled WGS sequence"/>
</dbReference>
<organism evidence="1 2">
    <name type="scientific">Actinomadura adrarensis</name>
    <dbReference type="NCBI Taxonomy" id="1819600"/>
    <lineage>
        <taxon>Bacteria</taxon>
        <taxon>Bacillati</taxon>
        <taxon>Actinomycetota</taxon>
        <taxon>Actinomycetes</taxon>
        <taxon>Streptosporangiales</taxon>
        <taxon>Thermomonosporaceae</taxon>
        <taxon>Actinomadura</taxon>
    </lineage>
</organism>
<accession>A0ABW3CG38</accession>
<proteinExistence type="predicted"/>
<evidence type="ECO:0000313" key="2">
    <source>
        <dbReference type="Proteomes" id="UP001597083"/>
    </source>
</evidence>
<dbReference type="EMBL" id="JBHTIR010002205">
    <property type="protein sequence ID" value="MFD0853484.1"/>
    <property type="molecule type" value="Genomic_DNA"/>
</dbReference>
<evidence type="ECO:0000313" key="1">
    <source>
        <dbReference type="EMBL" id="MFD0853484.1"/>
    </source>
</evidence>
<gene>
    <name evidence="1" type="ORF">ACFQ07_14700</name>
</gene>
<comment type="caution">
    <text evidence="1">The sequence shown here is derived from an EMBL/GenBank/DDBJ whole genome shotgun (WGS) entry which is preliminary data.</text>
</comment>
<feature type="non-terminal residue" evidence="1">
    <location>
        <position position="123"/>
    </location>
</feature>
<reference evidence="2" key="1">
    <citation type="journal article" date="2019" name="Int. J. Syst. Evol. Microbiol.">
        <title>The Global Catalogue of Microorganisms (GCM) 10K type strain sequencing project: providing services to taxonomists for standard genome sequencing and annotation.</title>
        <authorList>
            <consortium name="The Broad Institute Genomics Platform"/>
            <consortium name="The Broad Institute Genome Sequencing Center for Infectious Disease"/>
            <person name="Wu L."/>
            <person name="Ma J."/>
        </authorList>
    </citation>
    <scope>NUCLEOTIDE SEQUENCE [LARGE SCALE GENOMIC DNA]</scope>
    <source>
        <strain evidence="2">JCM 31696</strain>
    </source>
</reference>
<keyword evidence="2" id="KW-1185">Reference proteome</keyword>
<protein>
    <submittedName>
        <fullName evidence="1">Uncharacterized protein</fullName>
    </submittedName>
</protein>
<name>A0ABW3CG38_9ACTN</name>
<sequence>MARESLSLDALIAQQEQQGLPSIVEAIADRPDHVRVTPYTTGAGALHSFAFVVPKDAVESVTTTDESHTCCGKKLPVVETTFADPILNDVLRQLSGAFPQAVPRRPSLTAAAAAAGPRRRRRA</sequence>